<evidence type="ECO:0000313" key="1">
    <source>
        <dbReference type="EMBL" id="PLW12038.1"/>
    </source>
</evidence>
<evidence type="ECO:0000313" key="2">
    <source>
        <dbReference type="Proteomes" id="UP000235388"/>
    </source>
</evidence>
<dbReference type="AlphaFoldDB" id="A0A2N5SFL1"/>
<keyword evidence="2" id="KW-1185">Reference proteome</keyword>
<accession>A0A2N5SFL1</accession>
<gene>
    <name evidence="1" type="ORF">PCANC_20444</name>
</gene>
<sequence length="155" mass="17131">MPHGAGVVLFQAAAVVADVSSIAVRHRFPDSSRLQARLNVSLRFLNNVLRTWAITRHGFNPHSILYTLSEYNMRTPFYALALLIPIVAAGAPEPRLVHKPDCTNQNDVKVVPEDGLCAIRGCGVKISPKRQYARCNTCKTFAGTSQRFCDGHWKG</sequence>
<name>A0A2N5SFL1_9BASI</name>
<dbReference type="EMBL" id="PGCJ01000996">
    <property type="protein sequence ID" value="PLW12038.1"/>
    <property type="molecule type" value="Genomic_DNA"/>
</dbReference>
<protein>
    <submittedName>
        <fullName evidence="1">Uncharacterized protein</fullName>
    </submittedName>
</protein>
<reference evidence="1 2" key="1">
    <citation type="submission" date="2017-11" db="EMBL/GenBank/DDBJ databases">
        <title>De novo assembly and phasing of dikaryotic genomes from two isolates of Puccinia coronata f. sp. avenae, the causal agent of oat crown rust.</title>
        <authorList>
            <person name="Miller M.E."/>
            <person name="Zhang Y."/>
            <person name="Omidvar V."/>
            <person name="Sperschneider J."/>
            <person name="Schwessinger B."/>
            <person name="Raley C."/>
            <person name="Palmer J.M."/>
            <person name="Garnica D."/>
            <person name="Upadhyaya N."/>
            <person name="Rathjen J."/>
            <person name="Taylor J.M."/>
            <person name="Park R.F."/>
            <person name="Dodds P.N."/>
            <person name="Hirsch C.D."/>
            <person name="Kianian S.F."/>
            <person name="Figueroa M."/>
        </authorList>
    </citation>
    <scope>NUCLEOTIDE SEQUENCE [LARGE SCALE GENOMIC DNA]</scope>
    <source>
        <strain evidence="1">12NC29</strain>
    </source>
</reference>
<comment type="caution">
    <text evidence="1">The sequence shown here is derived from an EMBL/GenBank/DDBJ whole genome shotgun (WGS) entry which is preliminary data.</text>
</comment>
<organism evidence="1 2">
    <name type="scientific">Puccinia coronata f. sp. avenae</name>
    <dbReference type="NCBI Taxonomy" id="200324"/>
    <lineage>
        <taxon>Eukaryota</taxon>
        <taxon>Fungi</taxon>
        <taxon>Dikarya</taxon>
        <taxon>Basidiomycota</taxon>
        <taxon>Pucciniomycotina</taxon>
        <taxon>Pucciniomycetes</taxon>
        <taxon>Pucciniales</taxon>
        <taxon>Pucciniaceae</taxon>
        <taxon>Puccinia</taxon>
    </lineage>
</organism>
<dbReference type="Proteomes" id="UP000235388">
    <property type="component" value="Unassembled WGS sequence"/>
</dbReference>
<proteinExistence type="predicted"/>